<keyword evidence="2" id="KW-1185">Reference proteome</keyword>
<dbReference type="EMBL" id="JAVRRG010000104">
    <property type="protein sequence ID" value="KAK5085110.1"/>
    <property type="molecule type" value="Genomic_DNA"/>
</dbReference>
<dbReference type="Proteomes" id="UP001345013">
    <property type="component" value="Unassembled WGS sequence"/>
</dbReference>
<gene>
    <name evidence="1" type="ORF">LTR24_007181</name>
</gene>
<accession>A0ABR0K457</accession>
<reference evidence="1 2" key="1">
    <citation type="submission" date="2023-08" db="EMBL/GenBank/DDBJ databases">
        <title>Black Yeasts Isolated from many extreme environments.</title>
        <authorList>
            <person name="Coleine C."/>
            <person name="Stajich J.E."/>
            <person name="Selbmann L."/>
        </authorList>
    </citation>
    <scope>NUCLEOTIDE SEQUENCE [LARGE SCALE GENOMIC DNA]</scope>
    <source>
        <strain evidence="1 2">CCFEE 5885</strain>
    </source>
</reference>
<evidence type="ECO:0000313" key="2">
    <source>
        <dbReference type="Proteomes" id="UP001345013"/>
    </source>
</evidence>
<dbReference type="PANTHER" id="PTHR42085:SF2">
    <property type="entry name" value="F-BOX DOMAIN-CONTAINING PROTEIN"/>
    <property type="match status" value="1"/>
</dbReference>
<sequence>MAKRRPMASVEEMEAYMGYSIKSNEWMNTNCQRYYSDLELVSADVHSRTLREYEEEKKYRALCVQCQKTCEDFQSKIVQSDENEVTITRMAGPGHYVFDVKVFYNFGLLLSFLFTEGEVQKIIHHHLRFDSKEQAYCPLFILPKEIRDRIYEFATSTGTWEKPFDGPFLRNAAEGLGTCCGFYFPFKDCTLLGTCRRMRTEALALAFQRAKFCLDDIDEVIQFLIAAGTIGRQNIRALEFSWTSKSDQNRQWKNTPANDEFYPTLPSLHVEECTRLLQQCDGLSSLCLKFDDVTIADLSPEVLKENEGLRQLCSMHNLQNLHVVNTEGNPMEQMWVVEWLQEQLLSVCETRPPSERVV</sequence>
<evidence type="ECO:0000313" key="1">
    <source>
        <dbReference type="EMBL" id="KAK5085110.1"/>
    </source>
</evidence>
<proteinExistence type="predicted"/>
<protein>
    <submittedName>
        <fullName evidence="1">Uncharacterized protein</fullName>
    </submittedName>
</protein>
<organism evidence="1 2">
    <name type="scientific">Lithohypha guttulata</name>
    <dbReference type="NCBI Taxonomy" id="1690604"/>
    <lineage>
        <taxon>Eukaryota</taxon>
        <taxon>Fungi</taxon>
        <taxon>Dikarya</taxon>
        <taxon>Ascomycota</taxon>
        <taxon>Pezizomycotina</taxon>
        <taxon>Eurotiomycetes</taxon>
        <taxon>Chaetothyriomycetidae</taxon>
        <taxon>Chaetothyriales</taxon>
        <taxon>Trichomeriaceae</taxon>
        <taxon>Lithohypha</taxon>
    </lineage>
</organism>
<dbReference type="InterPro" id="IPR038883">
    <property type="entry name" value="AN11006-like"/>
</dbReference>
<dbReference type="PANTHER" id="PTHR42085">
    <property type="entry name" value="F-BOX DOMAIN-CONTAINING PROTEIN"/>
    <property type="match status" value="1"/>
</dbReference>
<name>A0ABR0K457_9EURO</name>
<comment type="caution">
    <text evidence="1">The sequence shown here is derived from an EMBL/GenBank/DDBJ whole genome shotgun (WGS) entry which is preliminary data.</text>
</comment>